<dbReference type="Proteomes" id="UP000663865">
    <property type="component" value="Unassembled WGS sequence"/>
</dbReference>
<dbReference type="EMBL" id="CAJOBS010008008">
    <property type="protein sequence ID" value="CAF4926342.1"/>
    <property type="molecule type" value="Genomic_DNA"/>
</dbReference>
<dbReference type="AlphaFoldDB" id="A0A819BBM5"/>
<evidence type="ECO:0000313" key="3">
    <source>
        <dbReference type="Proteomes" id="UP000663865"/>
    </source>
</evidence>
<name>A0A819BBM5_9BILA</name>
<dbReference type="Proteomes" id="UP000663838">
    <property type="component" value="Unassembled WGS sequence"/>
</dbReference>
<dbReference type="EMBL" id="CAJNYV010005897">
    <property type="protein sequence ID" value="CAF3789658.1"/>
    <property type="molecule type" value="Genomic_DNA"/>
</dbReference>
<feature type="non-terminal residue" evidence="1">
    <location>
        <position position="1"/>
    </location>
</feature>
<gene>
    <name evidence="1" type="ORF">KIK155_LOCUS31799</name>
    <name evidence="2" type="ORF">TOA249_LOCUS32462</name>
</gene>
<sequence length="50" mass="5576">GIVTFTLAVSIEKICTIALDRELRHVVSNKIFKNNVVTSFDNATTRTKNP</sequence>
<comment type="caution">
    <text evidence="1">The sequence shown here is derived from an EMBL/GenBank/DDBJ whole genome shotgun (WGS) entry which is preliminary data.</text>
</comment>
<protein>
    <submittedName>
        <fullName evidence="1">Uncharacterized protein</fullName>
    </submittedName>
</protein>
<evidence type="ECO:0000313" key="2">
    <source>
        <dbReference type="EMBL" id="CAF4926342.1"/>
    </source>
</evidence>
<evidence type="ECO:0000313" key="1">
    <source>
        <dbReference type="EMBL" id="CAF3789658.1"/>
    </source>
</evidence>
<accession>A0A819BBM5</accession>
<reference evidence="1" key="1">
    <citation type="submission" date="2021-02" db="EMBL/GenBank/DDBJ databases">
        <authorList>
            <person name="Nowell W R."/>
        </authorList>
    </citation>
    <scope>NUCLEOTIDE SEQUENCE</scope>
</reference>
<proteinExistence type="predicted"/>
<organism evidence="1 3">
    <name type="scientific">Rotaria socialis</name>
    <dbReference type="NCBI Taxonomy" id="392032"/>
    <lineage>
        <taxon>Eukaryota</taxon>
        <taxon>Metazoa</taxon>
        <taxon>Spiralia</taxon>
        <taxon>Gnathifera</taxon>
        <taxon>Rotifera</taxon>
        <taxon>Eurotatoria</taxon>
        <taxon>Bdelloidea</taxon>
        <taxon>Philodinida</taxon>
        <taxon>Philodinidae</taxon>
        <taxon>Rotaria</taxon>
    </lineage>
</organism>